<evidence type="ECO:0000256" key="1">
    <source>
        <dbReference type="ARBA" id="ARBA00004236"/>
    </source>
</evidence>
<organism evidence="5 6">
    <name type="scientific">Gonium pectorale</name>
    <name type="common">Green alga</name>
    <dbReference type="NCBI Taxonomy" id="33097"/>
    <lineage>
        <taxon>Eukaryota</taxon>
        <taxon>Viridiplantae</taxon>
        <taxon>Chlorophyta</taxon>
        <taxon>core chlorophytes</taxon>
        <taxon>Chlorophyceae</taxon>
        <taxon>CS clade</taxon>
        <taxon>Chlamydomonadales</taxon>
        <taxon>Volvocaceae</taxon>
        <taxon>Gonium</taxon>
    </lineage>
</organism>
<evidence type="ECO:0000256" key="4">
    <source>
        <dbReference type="SAM" id="SignalP"/>
    </source>
</evidence>
<dbReference type="Pfam" id="PF06977">
    <property type="entry name" value="SdiA-regulated"/>
    <property type="match status" value="2"/>
</dbReference>
<evidence type="ECO:0000313" key="5">
    <source>
        <dbReference type="EMBL" id="KXZ55786.1"/>
    </source>
</evidence>
<name>A0A150H0U5_GONPE</name>
<comment type="caution">
    <text evidence="5">The sequence shown here is derived from an EMBL/GenBank/DDBJ whole genome shotgun (WGS) entry which is preliminary data.</text>
</comment>
<comment type="subcellular location">
    <subcellularLocation>
        <location evidence="1">Cell membrane</location>
    </subcellularLocation>
</comment>
<dbReference type="AlphaFoldDB" id="A0A150H0U5"/>
<dbReference type="SUPFAM" id="SSF50956">
    <property type="entry name" value="Thermostable phytase (3-phytase)"/>
    <property type="match status" value="1"/>
</dbReference>
<evidence type="ECO:0000256" key="2">
    <source>
        <dbReference type="ARBA" id="ARBA00022475"/>
    </source>
</evidence>
<dbReference type="GO" id="GO:0005886">
    <property type="term" value="C:plasma membrane"/>
    <property type="evidence" value="ECO:0007669"/>
    <property type="project" value="UniProtKB-SubCell"/>
</dbReference>
<feature type="chain" id="PRO_5007562335" description="SMP-30/Gluconolactonase/LRE-like region domain-containing protein" evidence="4">
    <location>
        <begin position="19"/>
        <end position="260"/>
    </location>
</feature>
<keyword evidence="2" id="KW-1003">Cell membrane</keyword>
<evidence type="ECO:0000313" key="6">
    <source>
        <dbReference type="Proteomes" id="UP000075714"/>
    </source>
</evidence>
<proteinExistence type="predicted"/>
<feature type="signal peptide" evidence="4">
    <location>
        <begin position="1"/>
        <end position="18"/>
    </location>
</feature>
<sequence>MKIPSGLLVLLLSGAAAAALPATSQAAAVPRAAPRWPDSLDAFRLCISNQPLLGVRNDASGLTADPSGGWWLVSNQPLAALRYSQDFSQLLQVVELPGVEDPEAIAWTGPGQLAVSEETRYIVRVSVPPAPPLVSRVASTVLINSLARGVVRQVNKGFEGLAYDPSGPWFYVAQLLFNGTGLGLKDFSELSCWGPACESLLILSQGSKRILRVDLQGKVLSSLKLKGLPRPEGLAVSADGRWMAVASEPNAFSLYSSSGC</sequence>
<dbReference type="InterPro" id="IPR009722">
    <property type="entry name" value="YjiK/CarP"/>
</dbReference>
<keyword evidence="3" id="KW-0472">Membrane</keyword>
<accession>A0A150H0U5</accession>
<keyword evidence="6" id="KW-1185">Reference proteome</keyword>
<reference evidence="6" key="1">
    <citation type="journal article" date="2016" name="Nat. Commun.">
        <title>The Gonium pectorale genome demonstrates co-option of cell cycle regulation during the evolution of multicellularity.</title>
        <authorList>
            <person name="Hanschen E.R."/>
            <person name="Marriage T.N."/>
            <person name="Ferris P.J."/>
            <person name="Hamaji T."/>
            <person name="Toyoda A."/>
            <person name="Fujiyama A."/>
            <person name="Neme R."/>
            <person name="Noguchi H."/>
            <person name="Minakuchi Y."/>
            <person name="Suzuki M."/>
            <person name="Kawai-Toyooka H."/>
            <person name="Smith D.R."/>
            <person name="Sparks H."/>
            <person name="Anderson J."/>
            <person name="Bakaric R."/>
            <person name="Luria V."/>
            <person name="Karger A."/>
            <person name="Kirschner M.W."/>
            <person name="Durand P.M."/>
            <person name="Michod R.E."/>
            <person name="Nozaki H."/>
            <person name="Olson B.J."/>
        </authorList>
    </citation>
    <scope>NUCLEOTIDE SEQUENCE [LARGE SCALE GENOMIC DNA]</scope>
    <source>
        <strain evidence="6">NIES-2863</strain>
    </source>
</reference>
<keyword evidence="4" id="KW-0732">Signal</keyword>
<protein>
    <recommendedName>
        <fullName evidence="7">SMP-30/Gluconolactonase/LRE-like region domain-containing protein</fullName>
    </recommendedName>
</protein>
<dbReference type="OrthoDB" id="539415at2759"/>
<dbReference type="Proteomes" id="UP000075714">
    <property type="component" value="Unassembled WGS sequence"/>
</dbReference>
<evidence type="ECO:0008006" key="7">
    <source>
        <dbReference type="Google" id="ProtNLM"/>
    </source>
</evidence>
<evidence type="ECO:0000256" key="3">
    <source>
        <dbReference type="ARBA" id="ARBA00023136"/>
    </source>
</evidence>
<dbReference type="EMBL" id="LSYV01000003">
    <property type="protein sequence ID" value="KXZ55786.1"/>
    <property type="molecule type" value="Genomic_DNA"/>
</dbReference>
<gene>
    <name evidence="5" type="ORF">GPECTOR_2g1336</name>
</gene>